<feature type="region of interest" description="Disordered" evidence="6">
    <location>
        <begin position="165"/>
        <end position="192"/>
    </location>
</feature>
<keyword evidence="9" id="KW-1185">Reference proteome</keyword>
<reference evidence="9" key="1">
    <citation type="journal article" date="2023" name="Commun. Biol.">
        <title>Genome analysis of Parmales, the sister group of diatoms, reveals the evolutionary specialization of diatoms from phago-mixotrophs to photoautotrophs.</title>
        <authorList>
            <person name="Ban H."/>
            <person name="Sato S."/>
            <person name="Yoshikawa S."/>
            <person name="Yamada K."/>
            <person name="Nakamura Y."/>
            <person name="Ichinomiya M."/>
            <person name="Sato N."/>
            <person name="Blanc-Mathieu R."/>
            <person name="Endo H."/>
            <person name="Kuwata A."/>
            <person name="Ogata H."/>
        </authorList>
    </citation>
    <scope>NUCLEOTIDE SEQUENCE [LARGE SCALE GENOMIC DNA]</scope>
</reference>
<dbReference type="PANTHER" id="PTHR45644">
    <property type="entry name" value="AAA ATPASE, PUTATIVE (AFU_ORTHOLOGUE AFUA_2G12920)-RELATED-RELATED"/>
    <property type="match status" value="1"/>
</dbReference>
<evidence type="ECO:0000256" key="3">
    <source>
        <dbReference type="ARBA" id="ARBA00022840"/>
    </source>
</evidence>
<dbReference type="InterPro" id="IPR003959">
    <property type="entry name" value="ATPase_AAA_core"/>
</dbReference>
<evidence type="ECO:0000256" key="2">
    <source>
        <dbReference type="ARBA" id="ARBA00022741"/>
    </source>
</evidence>
<dbReference type="GO" id="GO:0005524">
    <property type="term" value="F:ATP binding"/>
    <property type="evidence" value="ECO:0007669"/>
    <property type="project" value="UniProtKB-KW"/>
</dbReference>
<dbReference type="InterPro" id="IPR027417">
    <property type="entry name" value="P-loop_NTPase"/>
</dbReference>
<feature type="compositionally biased region" description="Gly residues" evidence="6">
    <location>
        <begin position="521"/>
        <end position="530"/>
    </location>
</feature>
<dbReference type="PANTHER" id="PTHR45644:SF3">
    <property type="entry name" value="FI08533P-RELATED"/>
    <property type="match status" value="1"/>
</dbReference>
<evidence type="ECO:0000313" key="8">
    <source>
        <dbReference type="EMBL" id="GMI29381.1"/>
    </source>
</evidence>
<dbReference type="Proteomes" id="UP001165065">
    <property type="component" value="Unassembled WGS sequence"/>
</dbReference>
<feature type="compositionally biased region" description="Polar residues" evidence="6">
    <location>
        <begin position="29"/>
        <end position="40"/>
    </location>
</feature>
<dbReference type="AlphaFoldDB" id="A0A9W7L4L8"/>
<name>A0A9W7L4L8_9STRA</name>
<dbReference type="InterPro" id="IPR003960">
    <property type="entry name" value="ATPase_AAA_CS"/>
</dbReference>
<evidence type="ECO:0000259" key="7">
    <source>
        <dbReference type="SMART" id="SM00382"/>
    </source>
</evidence>
<evidence type="ECO:0000313" key="9">
    <source>
        <dbReference type="Proteomes" id="UP001165065"/>
    </source>
</evidence>
<comment type="similarity">
    <text evidence="5">Belongs to the AAA ATPase family.</text>
</comment>
<dbReference type="InterPro" id="IPR051701">
    <property type="entry name" value="Mito_OM_Translocase_MSP1"/>
</dbReference>
<comment type="subcellular location">
    <subcellularLocation>
        <location evidence="1">Mitochondrion</location>
    </subcellularLocation>
</comment>
<organism evidence="8 9">
    <name type="scientific">Triparma columacea</name>
    <dbReference type="NCBI Taxonomy" id="722753"/>
    <lineage>
        <taxon>Eukaryota</taxon>
        <taxon>Sar</taxon>
        <taxon>Stramenopiles</taxon>
        <taxon>Ochrophyta</taxon>
        <taxon>Bolidophyceae</taxon>
        <taxon>Parmales</taxon>
        <taxon>Triparmaceae</taxon>
        <taxon>Triparma</taxon>
    </lineage>
</organism>
<feature type="region of interest" description="Disordered" evidence="6">
    <location>
        <begin position="521"/>
        <end position="585"/>
    </location>
</feature>
<feature type="compositionally biased region" description="Basic residues" evidence="6">
    <location>
        <begin position="165"/>
        <end position="174"/>
    </location>
</feature>
<keyword evidence="4" id="KW-0496">Mitochondrion</keyword>
<protein>
    <recommendedName>
        <fullName evidence="7">AAA+ ATPase domain-containing protein</fullName>
    </recommendedName>
</protein>
<dbReference type="GO" id="GO:0016887">
    <property type="term" value="F:ATP hydrolysis activity"/>
    <property type="evidence" value="ECO:0007669"/>
    <property type="project" value="InterPro"/>
</dbReference>
<dbReference type="Gene3D" id="1.10.8.60">
    <property type="match status" value="1"/>
</dbReference>
<dbReference type="OrthoDB" id="198091at2759"/>
<comment type="caution">
    <text evidence="8">The sequence shown here is derived from an EMBL/GenBank/DDBJ whole genome shotgun (WGS) entry which is preliminary data.</text>
</comment>
<dbReference type="SUPFAM" id="SSF52540">
    <property type="entry name" value="P-loop containing nucleoside triphosphate hydrolases"/>
    <property type="match status" value="1"/>
</dbReference>
<dbReference type="Gene3D" id="3.40.50.300">
    <property type="entry name" value="P-loop containing nucleotide triphosphate hydrolases"/>
    <property type="match status" value="2"/>
</dbReference>
<dbReference type="GO" id="GO:0005741">
    <property type="term" value="C:mitochondrial outer membrane"/>
    <property type="evidence" value="ECO:0007669"/>
    <property type="project" value="TreeGrafter"/>
</dbReference>
<feature type="region of interest" description="Disordered" evidence="6">
    <location>
        <begin position="1"/>
        <end position="45"/>
    </location>
</feature>
<gene>
    <name evidence="8" type="ORF">TrCOL_g6490</name>
</gene>
<sequence>MGKGRLDVGESYNSPSFNQVRGLDEDDNSSLPHNDVSTPPSSRPHVPYTGFLALPKAPLMTLFGGWFLLSLVKELRLLIQEVADSGLADLDGNGLPPAVGAKKRRHGLPQSDLDDVESFMKPSTPIIESLVARLCPPAKPEAGPFLEQSGRPGQGGEVQTFQKMYQKRGARRTARASDPSKIPPPPPSPSEKVVATYRNLLSRLTNSELTMLSQILHSPPSTPPKIGGMSTVKKYLLSTLLPKRSKYKSALLQPPTGLLLYGPPGNGKTLLCSFVSHFCYENARPFLTVRPGTFYSKFVGDTSVNVATFFSVVKKLNCFNALYFNMWKEEFMNAGGTGKTAVFVDEVDGLFRSRGAGGGGGSEGNEVYRDFKTEFMQAWDGIDGGEGGLIVIGASNRPYDIDEAFLRRMPRSYKIGPPSYKTRLKILESITSDFPTDSSSLGPLARDTEGYSANDLKEVCRIAATNWVEMGEPGGEVGGSVFADALERFTPSAVNSREYATDVREYEGAFGGGVEGVGRIGGLDGRGWQGGEEEQGWVGGAEEEEEEEDEEEEEEEGEEGEQEINSSDDEEVLGDFDDEVSDDDE</sequence>
<evidence type="ECO:0000256" key="1">
    <source>
        <dbReference type="ARBA" id="ARBA00004173"/>
    </source>
</evidence>
<dbReference type="Pfam" id="PF00004">
    <property type="entry name" value="AAA"/>
    <property type="match status" value="1"/>
</dbReference>
<dbReference type="EMBL" id="BRYA01000679">
    <property type="protein sequence ID" value="GMI29381.1"/>
    <property type="molecule type" value="Genomic_DNA"/>
</dbReference>
<evidence type="ECO:0000256" key="5">
    <source>
        <dbReference type="RuleBase" id="RU003651"/>
    </source>
</evidence>
<evidence type="ECO:0000256" key="4">
    <source>
        <dbReference type="ARBA" id="ARBA00023128"/>
    </source>
</evidence>
<dbReference type="SMART" id="SM00382">
    <property type="entry name" value="AAA"/>
    <property type="match status" value="1"/>
</dbReference>
<proteinExistence type="inferred from homology"/>
<accession>A0A9W7L4L8</accession>
<feature type="compositionally biased region" description="Acidic residues" evidence="6">
    <location>
        <begin position="531"/>
        <end position="585"/>
    </location>
</feature>
<keyword evidence="3 5" id="KW-0067">ATP-binding</keyword>
<feature type="domain" description="AAA+ ATPase" evidence="7">
    <location>
        <begin position="254"/>
        <end position="421"/>
    </location>
</feature>
<evidence type="ECO:0000256" key="6">
    <source>
        <dbReference type="SAM" id="MobiDB-lite"/>
    </source>
</evidence>
<dbReference type="PROSITE" id="PS00674">
    <property type="entry name" value="AAA"/>
    <property type="match status" value="1"/>
</dbReference>
<dbReference type="InterPro" id="IPR003593">
    <property type="entry name" value="AAA+_ATPase"/>
</dbReference>
<keyword evidence="2 5" id="KW-0547">Nucleotide-binding</keyword>